<accession>A0A1H3X4K3</accession>
<dbReference type="Pfam" id="PF23374">
    <property type="entry name" value="Fn3_arc"/>
    <property type="match status" value="1"/>
</dbReference>
<dbReference type="Proteomes" id="UP000236755">
    <property type="component" value="Unassembled WGS sequence"/>
</dbReference>
<feature type="domain" description="Fibronectin-III type-like" evidence="2">
    <location>
        <begin position="326"/>
        <end position="404"/>
    </location>
</feature>
<evidence type="ECO:0000313" key="5">
    <source>
        <dbReference type="EMBL" id="SDZ93542.1"/>
    </source>
</evidence>
<reference evidence="5 6" key="1">
    <citation type="submission" date="2016-10" db="EMBL/GenBank/DDBJ databases">
        <authorList>
            <person name="de Groot N.N."/>
        </authorList>
    </citation>
    <scope>NUCLEOTIDE SEQUENCE [LARGE SCALE GENOMIC DNA]</scope>
    <source>
        <strain evidence="5 6">CGMCC 1.8712</strain>
    </source>
</reference>
<dbReference type="Pfam" id="PF23375">
    <property type="entry name" value="DUF7094"/>
    <property type="match status" value="1"/>
</dbReference>
<dbReference type="RefSeq" id="WP_092633071.1">
    <property type="nucleotide sequence ID" value="NZ_FNQT01000001.1"/>
</dbReference>
<feature type="compositionally biased region" description="Pro residues" evidence="1">
    <location>
        <begin position="435"/>
        <end position="444"/>
    </location>
</feature>
<dbReference type="EMBL" id="FNQT01000001">
    <property type="protein sequence ID" value="SDZ93542.1"/>
    <property type="molecule type" value="Genomic_DNA"/>
</dbReference>
<organism evidence="5 6">
    <name type="scientific">Haloplanus vescus</name>
    <dbReference type="NCBI Taxonomy" id="555874"/>
    <lineage>
        <taxon>Archaea</taxon>
        <taxon>Methanobacteriati</taxon>
        <taxon>Methanobacteriota</taxon>
        <taxon>Stenosarchaea group</taxon>
        <taxon>Halobacteria</taxon>
        <taxon>Halobacteriales</taxon>
        <taxon>Haloferacaceae</taxon>
        <taxon>Haloplanus</taxon>
    </lineage>
</organism>
<sequence>MRALPVLAVALLVCSAVVGATGSLAGVSSTTDAPRAVDGSTVSQTDNESLQQVNVLDIPPTSVERWDVNRQYVDLGPAVALSTNATTDRLRTIEMAERIEASNTSDQRAERIQTALQNLESRTNELDQQQTDAVAAYGRGELSSQDLLVELVRVSIVAEELSDRRSRLETLADETPGFTIDRGRMASIGNRLSAFTGPVRAHAEQVIRGDAAPHRYYLATGAQSVTVSTIVDDTYYREAYRGDLRNGEGDAIELEVALDIVATSYPVIWNTTREQTQVFGGGETYPVRIAHSRGDLTAFVDSDARVVYAEHQRRPLSSLVADRRADQTAEGLRLHVNHTYPGGPVEVTVVDAQTGSPVDANVSMTIETGAERPLDPTGDDGTLWTLSPYRPYTITAERQGDTVEATIEPGAPPRVQPTTRDDNETEDNETTATPTPTPTPAVFE</sequence>
<evidence type="ECO:0000259" key="3">
    <source>
        <dbReference type="Pfam" id="PF23375"/>
    </source>
</evidence>
<dbReference type="Pfam" id="PF23379">
    <property type="entry name" value="DUF7096"/>
    <property type="match status" value="1"/>
</dbReference>
<proteinExistence type="predicted"/>
<gene>
    <name evidence="5" type="ORF">SAMN04488065_1311</name>
</gene>
<evidence type="ECO:0000313" key="6">
    <source>
        <dbReference type="Proteomes" id="UP000236755"/>
    </source>
</evidence>
<protein>
    <submittedName>
        <fullName evidence="5">Uncharacterized protein</fullName>
    </submittedName>
</protein>
<keyword evidence="6" id="KW-1185">Reference proteome</keyword>
<feature type="domain" description="DUF7096" evidence="4">
    <location>
        <begin position="2"/>
        <end position="211"/>
    </location>
</feature>
<dbReference type="STRING" id="555874.SAMN04488065_1311"/>
<evidence type="ECO:0000256" key="1">
    <source>
        <dbReference type="SAM" id="MobiDB-lite"/>
    </source>
</evidence>
<dbReference type="AlphaFoldDB" id="A0A1H3X4K3"/>
<name>A0A1H3X4K3_9EURY</name>
<evidence type="ECO:0000259" key="4">
    <source>
        <dbReference type="Pfam" id="PF23379"/>
    </source>
</evidence>
<dbReference type="InterPro" id="IPR055522">
    <property type="entry name" value="DUF7096"/>
</dbReference>
<feature type="region of interest" description="Disordered" evidence="1">
    <location>
        <begin position="398"/>
        <end position="444"/>
    </location>
</feature>
<evidence type="ECO:0000259" key="2">
    <source>
        <dbReference type="Pfam" id="PF23374"/>
    </source>
</evidence>
<dbReference type="InterPro" id="IPR056397">
    <property type="entry name" value="Fn3_arc"/>
</dbReference>
<dbReference type="InterPro" id="IPR055520">
    <property type="entry name" value="DUF7094"/>
</dbReference>
<feature type="domain" description="DUF7094" evidence="3">
    <location>
        <begin position="217"/>
        <end position="319"/>
    </location>
</feature>
<dbReference type="OrthoDB" id="201701at2157"/>